<feature type="domain" description="CsbD-like" evidence="3">
    <location>
        <begin position="5"/>
        <end position="55"/>
    </location>
</feature>
<dbReference type="InterPro" id="IPR036629">
    <property type="entry name" value="YjbJ_sf"/>
</dbReference>
<dbReference type="SUPFAM" id="SSF69047">
    <property type="entry name" value="Hypothetical protein YjbJ"/>
    <property type="match status" value="1"/>
</dbReference>
<comment type="similarity">
    <text evidence="1">Belongs to the UPF0337 (CsbD) family.</text>
</comment>
<dbReference type="EMBL" id="JBHTIW010000009">
    <property type="protein sequence ID" value="MFD0920958.1"/>
    <property type="molecule type" value="Genomic_DNA"/>
</dbReference>
<dbReference type="RefSeq" id="WP_263250447.1">
    <property type="nucleotide sequence ID" value="NZ_BAABLT010000011.1"/>
</dbReference>
<feature type="compositionally biased region" description="Basic and acidic residues" evidence="2">
    <location>
        <begin position="33"/>
        <end position="71"/>
    </location>
</feature>
<evidence type="ECO:0000256" key="1">
    <source>
        <dbReference type="ARBA" id="ARBA00009129"/>
    </source>
</evidence>
<comment type="caution">
    <text evidence="4">The sequence shown here is derived from an EMBL/GenBank/DDBJ whole genome shotgun (WGS) entry which is preliminary data.</text>
</comment>
<name>A0ABW3FT93_9PSEU</name>
<sequence length="71" mass="7788">MGVFDKAKQQAQQWTGKAKEAAGRATGNEDLENAGKRDQVEGQAKEAGQDIKDRAAGTVDDLKDKFHRDEE</sequence>
<dbReference type="Proteomes" id="UP001597018">
    <property type="component" value="Unassembled WGS sequence"/>
</dbReference>
<reference evidence="5" key="1">
    <citation type="journal article" date="2019" name="Int. J. Syst. Evol. Microbiol.">
        <title>The Global Catalogue of Microorganisms (GCM) 10K type strain sequencing project: providing services to taxonomists for standard genome sequencing and annotation.</title>
        <authorList>
            <consortium name="The Broad Institute Genomics Platform"/>
            <consortium name="The Broad Institute Genome Sequencing Center for Infectious Disease"/>
            <person name="Wu L."/>
            <person name="Ma J."/>
        </authorList>
    </citation>
    <scope>NUCLEOTIDE SEQUENCE [LARGE SCALE GENOMIC DNA]</scope>
    <source>
        <strain evidence="5">CCUG 56401</strain>
    </source>
</reference>
<feature type="region of interest" description="Disordered" evidence="2">
    <location>
        <begin position="1"/>
        <end position="71"/>
    </location>
</feature>
<evidence type="ECO:0000259" key="3">
    <source>
        <dbReference type="Pfam" id="PF05532"/>
    </source>
</evidence>
<evidence type="ECO:0000256" key="2">
    <source>
        <dbReference type="SAM" id="MobiDB-lite"/>
    </source>
</evidence>
<dbReference type="Gene3D" id="1.10.1470.10">
    <property type="entry name" value="YjbJ"/>
    <property type="match status" value="1"/>
</dbReference>
<organism evidence="4 5">
    <name type="scientific">Saccharopolyspora rosea</name>
    <dbReference type="NCBI Taxonomy" id="524884"/>
    <lineage>
        <taxon>Bacteria</taxon>
        <taxon>Bacillati</taxon>
        <taxon>Actinomycetota</taxon>
        <taxon>Actinomycetes</taxon>
        <taxon>Pseudonocardiales</taxon>
        <taxon>Pseudonocardiaceae</taxon>
        <taxon>Saccharopolyspora</taxon>
    </lineage>
</organism>
<proteinExistence type="inferred from homology"/>
<evidence type="ECO:0000313" key="5">
    <source>
        <dbReference type="Proteomes" id="UP001597018"/>
    </source>
</evidence>
<dbReference type="InterPro" id="IPR008462">
    <property type="entry name" value="CsbD"/>
</dbReference>
<keyword evidence="5" id="KW-1185">Reference proteome</keyword>
<protein>
    <submittedName>
        <fullName evidence="4">CsbD family protein</fullName>
    </submittedName>
</protein>
<accession>A0ABW3FT93</accession>
<gene>
    <name evidence="4" type="ORF">ACFQ16_14505</name>
</gene>
<dbReference type="Pfam" id="PF05532">
    <property type="entry name" value="CsbD"/>
    <property type="match status" value="1"/>
</dbReference>
<evidence type="ECO:0000313" key="4">
    <source>
        <dbReference type="EMBL" id="MFD0920958.1"/>
    </source>
</evidence>